<dbReference type="EMBL" id="LATX01002539">
    <property type="protein sequence ID" value="KTB27528.1"/>
    <property type="molecule type" value="Genomic_DNA"/>
</dbReference>
<name>A0A0W0EU08_MONRR</name>
<dbReference type="AlphaFoldDB" id="A0A0W0EU08"/>
<protein>
    <submittedName>
        <fullName evidence="1">Uncharacterized protein</fullName>
    </submittedName>
</protein>
<dbReference type="Proteomes" id="UP000054988">
    <property type="component" value="Unassembled WGS sequence"/>
</dbReference>
<proteinExistence type="predicted"/>
<comment type="caution">
    <text evidence="1">The sequence shown here is derived from an EMBL/GenBank/DDBJ whole genome shotgun (WGS) entry which is preliminary data.</text>
</comment>
<evidence type="ECO:0000313" key="2">
    <source>
        <dbReference type="Proteomes" id="UP000054988"/>
    </source>
</evidence>
<accession>A0A0W0EU08</accession>
<evidence type="ECO:0000313" key="1">
    <source>
        <dbReference type="EMBL" id="KTB27528.1"/>
    </source>
</evidence>
<gene>
    <name evidence="1" type="ORF">WG66_19898</name>
</gene>
<sequence>MFKGYTQRAEKSRMEMQEV</sequence>
<reference evidence="1 2" key="1">
    <citation type="submission" date="2015-12" db="EMBL/GenBank/DDBJ databases">
        <title>Draft genome sequence of Moniliophthora roreri, the causal agent of frosty pod rot of cacao.</title>
        <authorList>
            <person name="Aime M.C."/>
            <person name="Diaz-Valderrama J.R."/>
            <person name="Kijpornyongpan T."/>
            <person name="Phillips-Mora W."/>
        </authorList>
    </citation>
    <scope>NUCLEOTIDE SEQUENCE [LARGE SCALE GENOMIC DNA]</scope>
    <source>
        <strain evidence="1 2">MCA 2952</strain>
    </source>
</reference>
<organism evidence="1 2">
    <name type="scientific">Moniliophthora roreri</name>
    <name type="common">Frosty pod rot fungus</name>
    <name type="synonym">Monilia roreri</name>
    <dbReference type="NCBI Taxonomy" id="221103"/>
    <lineage>
        <taxon>Eukaryota</taxon>
        <taxon>Fungi</taxon>
        <taxon>Dikarya</taxon>
        <taxon>Basidiomycota</taxon>
        <taxon>Agaricomycotina</taxon>
        <taxon>Agaricomycetes</taxon>
        <taxon>Agaricomycetidae</taxon>
        <taxon>Agaricales</taxon>
        <taxon>Marasmiineae</taxon>
        <taxon>Marasmiaceae</taxon>
        <taxon>Moniliophthora</taxon>
    </lineage>
</organism>